<dbReference type="EMBL" id="JAOQJU010000001">
    <property type="protein sequence ID" value="MCU6685296.1"/>
    <property type="molecule type" value="Genomic_DNA"/>
</dbReference>
<keyword evidence="3" id="KW-1185">Reference proteome</keyword>
<organism evidence="2 3">
    <name type="scientific">Dorea acetigenes</name>
    <dbReference type="NCBI Taxonomy" id="2981787"/>
    <lineage>
        <taxon>Bacteria</taxon>
        <taxon>Bacillati</taxon>
        <taxon>Bacillota</taxon>
        <taxon>Clostridia</taxon>
        <taxon>Lachnospirales</taxon>
        <taxon>Lachnospiraceae</taxon>
        <taxon>Dorea</taxon>
    </lineage>
</organism>
<dbReference type="RefSeq" id="WP_227192245.1">
    <property type="nucleotide sequence ID" value="NZ_JAOQJU010000001.1"/>
</dbReference>
<accession>A0ABT2RJ16</accession>
<gene>
    <name evidence="2" type="ORF">OCV99_01795</name>
</gene>
<reference evidence="2 3" key="1">
    <citation type="journal article" date="2021" name="ISME Commun">
        <title>Automated analysis of genomic sequences facilitates high-throughput and comprehensive description of bacteria.</title>
        <authorList>
            <person name="Hitch T.C.A."/>
        </authorList>
    </citation>
    <scope>NUCLEOTIDE SEQUENCE [LARGE SCALE GENOMIC DNA]</scope>
    <source>
        <strain evidence="2 3">Sanger_03</strain>
    </source>
</reference>
<protein>
    <submittedName>
        <fullName evidence="2">Spore coat associated protein CotJA</fullName>
    </submittedName>
</protein>
<evidence type="ECO:0000313" key="2">
    <source>
        <dbReference type="EMBL" id="MCU6685296.1"/>
    </source>
</evidence>
<dbReference type="InterPro" id="IPR020256">
    <property type="entry name" value="Spore_coat_CotJA"/>
</dbReference>
<dbReference type="Proteomes" id="UP001652431">
    <property type="component" value="Unassembled WGS sequence"/>
</dbReference>
<feature type="region of interest" description="Disordered" evidence="1">
    <location>
        <begin position="23"/>
        <end position="44"/>
    </location>
</feature>
<dbReference type="Pfam" id="PF11007">
    <property type="entry name" value="CotJA"/>
    <property type="match status" value="1"/>
</dbReference>
<evidence type="ECO:0000313" key="3">
    <source>
        <dbReference type="Proteomes" id="UP001652431"/>
    </source>
</evidence>
<evidence type="ECO:0000256" key="1">
    <source>
        <dbReference type="SAM" id="MobiDB-lite"/>
    </source>
</evidence>
<sequence length="102" mass="12174">MPNYRYNTPEYMRRGNSCGCQQERRQMTENRQTGQMTERRTMRNTMRDDMQEDTCCECLTDMPLAMAYVPWQEWRAIYDVDKGFHCGTIFEELTKPFKGGCC</sequence>
<proteinExistence type="predicted"/>
<comment type="caution">
    <text evidence="2">The sequence shown here is derived from an EMBL/GenBank/DDBJ whole genome shotgun (WGS) entry which is preliminary data.</text>
</comment>
<name>A0ABT2RJ16_9FIRM</name>